<sequence>MDIVTMTVERLQASELVGMPVYARKEPHKIDGTGGLYVVVKDAGPWGTSQHHTRLKRVVRVDLYADCERDEFNHPAEDDAAVRAWAAWAGIDRELHDLNHGWIAVCSSLRSDEPSEIDIPGAEYSVLLSGRYEVSV</sequence>
<proteinExistence type="predicted"/>
<dbReference type="RefSeq" id="WP_129183838.1">
    <property type="nucleotide sequence ID" value="NZ_JAGIOG010000001.1"/>
</dbReference>
<organism evidence="1 2">
    <name type="scientific">Aeromicrobium fastidiosum</name>
    <dbReference type="NCBI Taxonomy" id="52699"/>
    <lineage>
        <taxon>Bacteria</taxon>
        <taxon>Bacillati</taxon>
        <taxon>Actinomycetota</taxon>
        <taxon>Actinomycetes</taxon>
        <taxon>Propionibacteriales</taxon>
        <taxon>Nocardioidaceae</taxon>
        <taxon>Aeromicrobium</taxon>
    </lineage>
</organism>
<evidence type="ECO:0000313" key="2">
    <source>
        <dbReference type="Proteomes" id="UP001515100"/>
    </source>
</evidence>
<dbReference type="OrthoDB" id="9858739at2"/>
<dbReference type="AlphaFoldDB" id="A0A641AKA0"/>
<protein>
    <submittedName>
        <fullName evidence="1">Uncharacterized protein</fullName>
    </submittedName>
</protein>
<keyword evidence="2" id="KW-1185">Reference proteome</keyword>
<comment type="caution">
    <text evidence="1">The sequence shown here is derived from an EMBL/GenBank/DDBJ whole genome shotgun (WGS) entry which is preliminary data.</text>
</comment>
<reference evidence="1" key="1">
    <citation type="submission" date="2019-09" db="EMBL/GenBank/DDBJ databases">
        <authorList>
            <person name="Li J."/>
        </authorList>
    </citation>
    <scope>NUCLEOTIDE SEQUENCE [LARGE SCALE GENOMIC DNA]</scope>
    <source>
        <strain evidence="1">NRBC 14897</strain>
    </source>
</reference>
<evidence type="ECO:0000313" key="1">
    <source>
        <dbReference type="EMBL" id="KAA1376116.1"/>
    </source>
</evidence>
<dbReference type="EMBL" id="SDPP02000003">
    <property type="protein sequence ID" value="KAA1376116.1"/>
    <property type="molecule type" value="Genomic_DNA"/>
</dbReference>
<accession>A0A641AKA0</accession>
<dbReference type="Proteomes" id="UP001515100">
    <property type="component" value="Unassembled WGS sequence"/>
</dbReference>
<gene>
    <name evidence="1" type="ORF">ESP62_011770</name>
</gene>
<name>A0A641AKA0_9ACTN</name>